<sequence length="446" mass="52034">PSVEDWLVKADKIIDPKKRSAFLRRAIKETEDNIQLRIRLANEYLALKKWKGAAPIIEDIIKEKKDVNLMMKLADAYENLRYYNSLIRTLRKILALTPEDIDTRLRLAEVLEKKGRLKEAIKQYEIVLPKLPQDEKIVAMKTIGYLSYQTGQKKKALQWYLKAAKYDKKDPNLYYNIGSIYDELKEPKQAEKYLRLAINLKQDDIEGRMRLAQSLFKDGKFKEAKGYLQEILKKDPRHQEALTLLAHIAEKQGDTKTLRSVYKKILSRDTKNTTILFNLGVMEADEGNLKEAVSYFKRVVKINPKDMQAREALFTIYQRQKRNDLAFVQAQTLIKLAPKKVSYYRFIFNYLVEQSKYEQVAQYMREAIKANPKELELRKYLILAYLKLEKNELAAKELEKAIRLTPNDTELLHQLATLKEASADLEPALALYKKILAISPDNKKTK</sequence>
<gene>
    <name evidence="3" type="ORF">S01H1_09759</name>
</gene>
<dbReference type="Gene3D" id="1.25.40.10">
    <property type="entry name" value="Tetratricopeptide repeat domain"/>
    <property type="match status" value="2"/>
</dbReference>
<dbReference type="PANTHER" id="PTHR45586:SF1">
    <property type="entry name" value="LIPOPOLYSACCHARIDE ASSEMBLY PROTEIN B"/>
    <property type="match status" value="1"/>
</dbReference>
<keyword evidence="1" id="KW-0677">Repeat</keyword>
<comment type="caution">
    <text evidence="3">The sequence shown here is derived from an EMBL/GenBank/DDBJ whole genome shotgun (WGS) entry which is preliminary data.</text>
</comment>
<dbReference type="PROSITE" id="PS50293">
    <property type="entry name" value="TPR_REGION"/>
    <property type="match status" value="1"/>
</dbReference>
<feature type="non-terminal residue" evidence="3">
    <location>
        <position position="446"/>
    </location>
</feature>
<dbReference type="Pfam" id="PF13181">
    <property type="entry name" value="TPR_8"/>
    <property type="match status" value="1"/>
</dbReference>
<dbReference type="Pfam" id="PF13414">
    <property type="entry name" value="TPR_11"/>
    <property type="match status" value="1"/>
</dbReference>
<dbReference type="SMART" id="SM00028">
    <property type="entry name" value="TPR"/>
    <property type="match status" value="9"/>
</dbReference>
<dbReference type="SUPFAM" id="SSF48452">
    <property type="entry name" value="TPR-like"/>
    <property type="match status" value="2"/>
</dbReference>
<evidence type="ECO:0000256" key="2">
    <source>
        <dbReference type="ARBA" id="ARBA00022803"/>
    </source>
</evidence>
<dbReference type="InterPro" id="IPR051012">
    <property type="entry name" value="CellSynth/LPSAsmb/PSIAsmb"/>
</dbReference>
<reference evidence="3" key="1">
    <citation type="journal article" date="2014" name="Front. Microbiol.">
        <title>High frequency of phylogenetically diverse reductive dehalogenase-homologous genes in deep subseafloor sedimentary metagenomes.</title>
        <authorList>
            <person name="Kawai M."/>
            <person name="Futagami T."/>
            <person name="Toyoda A."/>
            <person name="Takaki Y."/>
            <person name="Nishi S."/>
            <person name="Hori S."/>
            <person name="Arai W."/>
            <person name="Tsubouchi T."/>
            <person name="Morono Y."/>
            <person name="Uchiyama I."/>
            <person name="Ito T."/>
            <person name="Fujiyama A."/>
            <person name="Inagaki F."/>
            <person name="Takami H."/>
        </authorList>
    </citation>
    <scope>NUCLEOTIDE SEQUENCE</scope>
    <source>
        <strain evidence="3">Expedition CK06-06</strain>
    </source>
</reference>
<dbReference type="PANTHER" id="PTHR45586">
    <property type="entry name" value="TPR REPEAT-CONTAINING PROTEIN PA4667"/>
    <property type="match status" value="1"/>
</dbReference>
<dbReference type="EMBL" id="BARS01004988">
    <property type="protein sequence ID" value="GAF85299.1"/>
    <property type="molecule type" value="Genomic_DNA"/>
</dbReference>
<dbReference type="Pfam" id="PF14559">
    <property type="entry name" value="TPR_19"/>
    <property type="match status" value="1"/>
</dbReference>
<name>X0SWC2_9ZZZZ</name>
<dbReference type="InterPro" id="IPR019734">
    <property type="entry name" value="TPR_rpt"/>
</dbReference>
<dbReference type="PROSITE" id="PS50005">
    <property type="entry name" value="TPR"/>
    <property type="match status" value="4"/>
</dbReference>
<dbReference type="AlphaFoldDB" id="X0SWC2"/>
<evidence type="ECO:0000313" key="3">
    <source>
        <dbReference type="EMBL" id="GAF85299.1"/>
    </source>
</evidence>
<organism evidence="3">
    <name type="scientific">marine sediment metagenome</name>
    <dbReference type="NCBI Taxonomy" id="412755"/>
    <lineage>
        <taxon>unclassified sequences</taxon>
        <taxon>metagenomes</taxon>
        <taxon>ecological metagenomes</taxon>
    </lineage>
</organism>
<dbReference type="Pfam" id="PF12895">
    <property type="entry name" value="ANAPC3"/>
    <property type="match status" value="1"/>
</dbReference>
<protein>
    <submittedName>
        <fullName evidence="3">Uncharacterized protein</fullName>
    </submittedName>
</protein>
<dbReference type="Pfam" id="PF13432">
    <property type="entry name" value="TPR_16"/>
    <property type="match status" value="1"/>
</dbReference>
<evidence type="ECO:0000256" key="1">
    <source>
        <dbReference type="ARBA" id="ARBA00022737"/>
    </source>
</evidence>
<dbReference type="InterPro" id="IPR011990">
    <property type="entry name" value="TPR-like_helical_dom_sf"/>
</dbReference>
<keyword evidence="2" id="KW-0802">TPR repeat</keyword>
<feature type="non-terminal residue" evidence="3">
    <location>
        <position position="1"/>
    </location>
</feature>
<proteinExistence type="predicted"/>
<accession>X0SWC2</accession>